<keyword evidence="9" id="KW-1185">Reference proteome</keyword>
<dbReference type="Gene3D" id="2.30.30.1190">
    <property type="match status" value="1"/>
</dbReference>
<name>A0A9R1UWW5_LACSA</name>
<evidence type="ECO:0000256" key="6">
    <source>
        <dbReference type="SAM" id="MobiDB-lite"/>
    </source>
</evidence>
<evidence type="ECO:0000259" key="7">
    <source>
        <dbReference type="PROSITE" id="PS50103"/>
    </source>
</evidence>
<accession>A0A9R1UWW5</accession>
<dbReference type="GO" id="GO:0008270">
    <property type="term" value="F:zinc ion binding"/>
    <property type="evidence" value="ECO:0007669"/>
    <property type="project" value="UniProtKB-KW"/>
</dbReference>
<keyword evidence="1 5" id="KW-0479">Metal-binding</keyword>
<dbReference type="Proteomes" id="UP000235145">
    <property type="component" value="Unassembled WGS sequence"/>
</dbReference>
<feature type="zinc finger region" description="C3H1-type" evidence="5">
    <location>
        <begin position="377"/>
        <end position="401"/>
    </location>
</feature>
<evidence type="ECO:0000313" key="9">
    <source>
        <dbReference type="Proteomes" id="UP000235145"/>
    </source>
</evidence>
<reference evidence="8 9" key="1">
    <citation type="journal article" date="2017" name="Nat. Commun.">
        <title>Genome assembly with in vitro proximity ligation data and whole-genome triplication in lettuce.</title>
        <authorList>
            <person name="Reyes-Chin-Wo S."/>
            <person name="Wang Z."/>
            <person name="Yang X."/>
            <person name="Kozik A."/>
            <person name="Arikit S."/>
            <person name="Song C."/>
            <person name="Xia L."/>
            <person name="Froenicke L."/>
            <person name="Lavelle D.O."/>
            <person name="Truco M.J."/>
            <person name="Xia R."/>
            <person name="Zhu S."/>
            <person name="Xu C."/>
            <person name="Xu H."/>
            <person name="Xu X."/>
            <person name="Cox K."/>
            <person name="Korf I."/>
            <person name="Meyers B.C."/>
            <person name="Michelmore R.W."/>
        </authorList>
    </citation>
    <scope>NUCLEOTIDE SEQUENCE [LARGE SCALE GENOMIC DNA]</scope>
    <source>
        <strain evidence="9">cv. Salinas</strain>
        <tissue evidence="8">Seedlings</tissue>
    </source>
</reference>
<sequence>MQPMERSEIGTLEKIPIWPTNPSTVNRRRRPLRSRTVDTLLHILSVCYADSSHITQNSDKDDTHIESVTKDDVLFTCTNITTNDSEHQEETNVDETRVILGTQEESLCNTNLLVEPIEQDHNISEESLDLSSLHLDTNKDVEEGEISGEFTNLVPEDNDVESVDKTGSEEHEDFTGINSGFEKNNSLTLTPLSINKADDIGKDTTVVISKTKRNLVDYSEIALHGKSTVSANNLINNATKNQDFGFPIKDKCAQNNKKRQRSCTDEKRTNKKAKKSVDQSTFPEGLTKTGENPEDASANKDADTKKKEKRVLTAERKAKKKRKEKIKRAEKNRKLGVKRLKLQPVIKEKKIIYCRHYINGRCHEGENCKFSHDTTPLTKSKPCCHFARHSCMKGDECPFDHQLSKYPCNNYLSKGFCPRGSDCMFSHEAQPSEASLNESTSEQKPSSKLQINNHTASSPKPSVQIQPPKGVTFISREKIDTKPKSSPQPPKGISFLSQEKLPLETQSPPKVNSEREMTKTPPEIPRGINFLSFGKKHSDGGFGFSFKIGKSPLSKPEGIIVNVDDGVKAVTQIDNNDKIRTNSEPPARKPMPVLPFLSSTSRRTLESTLAFAAKFDSGVKGI</sequence>
<dbReference type="GO" id="GO:0005634">
    <property type="term" value="C:nucleus"/>
    <property type="evidence" value="ECO:0000318"/>
    <property type="project" value="GO_Central"/>
</dbReference>
<feature type="zinc finger region" description="C3H1-type" evidence="5">
    <location>
        <begin position="402"/>
        <end position="430"/>
    </location>
</feature>
<comment type="caution">
    <text evidence="8">The sequence shown here is derived from an EMBL/GenBank/DDBJ whole genome shotgun (WGS) entry which is preliminary data.</text>
</comment>
<feature type="compositionally biased region" description="Polar residues" evidence="6">
    <location>
        <begin position="434"/>
        <end position="465"/>
    </location>
</feature>
<evidence type="ECO:0000313" key="8">
    <source>
        <dbReference type="EMBL" id="KAJ0194998.1"/>
    </source>
</evidence>
<feature type="domain" description="C3H1-type" evidence="7">
    <location>
        <begin position="348"/>
        <end position="375"/>
    </location>
</feature>
<feature type="domain" description="C3H1-type" evidence="7">
    <location>
        <begin position="377"/>
        <end position="401"/>
    </location>
</feature>
<dbReference type="PROSITE" id="PS50103">
    <property type="entry name" value="ZF_C3H1"/>
    <property type="match status" value="3"/>
</dbReference>
<proteinExistence type="predicted"/>
<dbReference type="InterPro" id="IPR000571">
    <property type="entry name" value="Znf_CCCH"/>
</dbReference>
<dbReference type="AlphaFoldDB" id="A0A9R1UWW5"/>
<organism evidence="8 9">
    <name type="scientific">Lactuca sativa</name>
    <name type="common">Garden lettuce</name>
    <dbReference type="NCBI Taxonomy" id="4236"/>
    <lineage>
        <taxon>Eukaryota</taxon>
        <taxon>Viridiplantae</taxon>
        <taxon>Streptophyta</taxon>
        <taxon>Embryophyta</taxon>
        <taxon>Tracheophyta</taxon>
        <taxon>Spermatophyta</taxon>
        <taxon>Magnoliopsida</taxon>
        <taxon>eudicotyledons</taxon>
        <taxon>Gunneridae</taxon>
        <taxon>Pentapetalae</taxon>
        <taxon>asterids</taxon>
        <taxon>campanulids</taxon>
        <taxon>Asterales</taxon>
        <taxon>Asteraceae</taxon>
        <taxon>Cichorioideae</taxon>
        <taxon>Cichorieae</taxon>
        <taxon>Lactucinae</taxon>
        <taxon>Lactuca</taxon>
    </lineage>
</organism>
<keyword evidence="3 5" id="KW-0863">Zinc-finger</keyword>
<feature type="region of interest" description="Disordered" evidence="6">
    <location>
        <begin position="434"/>
        <end position="526"/>
    </location>
</feature>
<feature type="compositionally biased region" description="Basic and acidic residues" evidence="6">
    <location>
        <begin position="297"/>
        <end position="316"/>
    </location>
</feature>
<dbReference type="GO" id="GO:0003723">
    <property type="term" value="F:RNA binding"/>
    <property type="evidence" value="ECO:0007669"/>
    <property type="project" value="InterPro"/>
</dbReference>
<dbReference type="Gene3D" id="4.10.1000.10">
    <property type="entry name" value="Zinc finger, CCCH-type"/>
    <property type="match status" value="1"/>
</dbReference>
<dbReference type="InterPro" id="IPR045124">
    <property type="entry name" value="Su(sable)-like"/>
</dbReference>
<gene>
    <name evidence="8" type="ORF">LSAT_V11C700357130</name>
</gene>
<feature type="compositionally biased region" description="Basic residues" evidence="6">
    <location>
        <begin position="317"/>
        <end position="326"/>
    </location>
</feature>
<dbReference type="SMART" id="SM00356">
    <property type="entry name" value="ZnF_C3H1"/>
    <property type="match status" value="3"/>
</dbReference>
<protein>
    <recommendedName>
        <fullName evidence="7">C3H1-type domain-containing protein</fullName>
    </recommendedName>
</protein>
<dbReference type="InterPro" id="IPR036855">
    <property type="entry name" value="Znf_CCCH_sf"/>
</dbReference>
<dbReference type="SUPFAM" id="SSF90229">
    <property type="entry name" value="CCCH zinc finger"/>
    <property type="match status" value="2"/>
</dbReference>
<evidence type="ECO:0000256" key="2">
    <source>
        <dbReference type="ARBA" id="ARBA00022737"/>
    </source>
</evidence>
<dbReference type="PANTHER" id="PTHR13119">
    <property type="entry name" value="ZINC FINGER CCCH DOMAIN-CONTAINING PROTEI"/>
    <property type="match status" value="1"/>
</dbReference>
<evidence type="ECO:0000256" key="3">
    <source>
        <dbReference type="ARBA" id="ARBA00022771"/>
    </source>
</evidence>
<dbReference type="GO" id="GO:0045892">
    <property type="term" value="P:negative regulation of DNA-templated transcription"/>
    <property type="evidence" value="ECO:0007669"/>
    <property type="project" value="InterPro"/>
</dbReference>
<evidence type="ECO:0000256" key="1">
    <source>
        <dbReference type="ARBA" id="ARBA00022723"/>
    </source>
</evidence>
<keyword evidence="4 5" id="KW-0862">Zinc</keyword>
<dbReference type="EMBL" id="NBSK02000007">
    <property type="protein sequence ID" value="KAJ0194998.1"/>
    <property type="molecule type" value="Genomic_DNA"/>
</dbReference>
<keyword evidence="2" id="KW-0677">Repeat</keyword>
<evidence type="ECO:0000256" key="4">
    <source>
        <dbReference type="ARBA" id="ARBA00022833"/>
    </source>
</evidence>
<feature type="domain" description="C3H1-type" evidence="7">
    <location>
        <begin position="402"/>
        <end position="430"/>
    </location>
</feature>
<evidence type="ECO:0000256" key="5">
    <source>
        <dbReference type="PROSITE-ProRule" id="PRU00723"/>
    </source>
</evidence>
<dbReference type="PANTHER" id="PTHR13119:SF12">
    <property type="entry name" value="PROTEIN SUPPRESSOR OF SABLE"/>
    <property type="match status" value="1"/>
</dbReference>
<dbReference type="OrthoDB" id="411372at2759"/>
<feature type="zinc finger region" description="C3H1-type" evidence="5">
    <location>
        <begin position="348"/>
        <end position="375"/>
    </location>
</feature>
<feature type="region of interest" description="Disordered" evidence="6">
    <location>
        <begin position="245"/>
        <end position="327"/>
    </location>
</feature>